<gene>
    <name evidence="6" type="ORF">g.15145</name>
</gene>
<keyword evidence="3" id="KW-0687">Ribonucleoprotein</keyword>
<dbReference type="InterPro" id="IPR026569">
    <property type="entry name" value="Ribosomal_bL28"/>
</dbReference>
<evidence type="ECO:0000256" key="1">
    <source>
        <dbReference type="ARBA" id="ARBA00008760"/>
    </source>
</evidence>
<dbReference type="EMBL" id="GECU01017176">
    <property type="protein sequence ID" value="JAS90530.1"/>
    <property type="molecule type" value="Transcribed_RNA"/>
</dbReference>
<protein>
    <recommendedName>
        <fullName evidence="4">Large ribosomal subunit protein bL28m</fullName>
    </recommendedName>
    <alternativeName>
        <fullName evidence="5">39S ribosomal protein L28, mitochondrial</fullName>
    </alternativeName>
</protein>
<dbReference type="SUPFAM" id="SSF143800">
    <property type="entry name" value="L28p-like"/>
    <property type="match status" value="1"/>
</dbReference>
<evidence type="ECO:0000313" key="6">
    <source>
        <dbReference type="EMBL" id="JAS90530.1"/>
    </source>
</evidence>
<name>A0A1B6IUJ6_9HEMI</name>
<dbReference type="InterPro" id="IPR034704">
    <property type="entry name" value="Ribosomal_bL28/bL31-like_sf"/>
</dbReference>
<evidence type="ECO:0000256" key="3">
    <source>
        <dbReference type="ARBA" id="ARBA00023274"/>
    </source>
</evidence>
<keyword evidence="2" id="KW-0689">Ribosomal protein</keyword>
<dbReference type="GO" id="GO:0003735">
    <property type="term" value="F:structural constituent of ribosome"/>
    <property type="evidence" value="ECO:0007669"/>
    <property type="project" value="InterPro"/>
</dbReference>
<organism evidence="6">
    <name type="scientific">Homalodisca liturata</name>
    <dbReference type="NCBI Taxonomy" id="320908"/>
    <lineage>
        <taxon>Eukaryota</taxon>
        <taxon>Metazoa</taxon>
        <taxon>Ecdysozoa</taxon>
        <taxon>Arthropoda</taxon>
        <taxon>Hexapoda</taxon>
        <taxon>Insecta</taxon>
        <taxon>Pterygota</taxon>
        <taxon>Neoptera</taxon>
        <taxon>Paraneoptera</taxon>
        <taxon>Hemiptera</taxon>
        <taxon>Auchenorrhyncha</taxon>
        <taxon>Membracoidea</taxon>
        <taxon>Cicadellidae</taxon>
        <taxon>Cicadellinae</taxon>
        <taxon>Proconiini</taxon>
        <taxon>Homalodisca</taxon>
    </lineage>
</organism>
<evidence type="ECO:0000256" key="2">
    <source>
        <dbReference type="ARBA" id="ARBA00022980"/>
    </source>
</evidence>
<comment type="similarity">
    <text evidence="1">Belongs to the bacterial ribosomal protein bL28 family.</text>
</comment>
<proteinExistence type="inferred from homology"/>
<dbReference type="PANTHER" id="PTHR13528:SF2">
    <property type="entry name" value="LARGE RIBOSOMAL SUBUNIT PROTEIN BL28M"/>
    <property type="match status" value="1"/>
</dbReference>
<evidence type="ECO:0000256" key="5">
    <source>
        <dbReference type="ARBA" id="ARBA00035538"/>
    </source>
</evidence>
<dbReference type="PANTHER" id="PTHR13528">
    <property type="entry name" value="39S RIBOSOMAL PROTEIN L28, MITOCHONDRIAL"/>
    <property type="match status" value="1"/>
</dbReference>
<reference evidence="6" key="1">
    <citation type="submission" date="2015-11" db="EMBL/GenBank/DDBJ databases">
        <title>De novo transcriptome assembly of four potential Pierce s Disease insect vectors from Arizona vineyards.</title>
        <authorList>
            <person name="Tassone E.E."/>
        </authorList>
    </citation>
    <scope>NUCLEOTIDE SEQUENCE</scope>
</reference>
<dbReference type="AlphaFoldDB" id="A0A1B6IUJ6"/>
<dbReference type="GO" id="GO:0005762">
    <property type="term" value="C:mitochondrial large ribosomal subunit"/>
    <property type="evidence" value="ECO:0007669"/>
    <property type="project" value="TreeGrafter"/>
</dbReference>
<accession>A0A1B6IUJ6</accession>
<evidence type="ECO:0000256" key="4">
    <source>
        <dbReference type="ARBA" id="ARBA00035269"/>
    </source>
</evidence>
<sequence>MATKTLPAVHKLYRMSKPDIFSRGAPSRLPEAYRKFYDEWKATPSTPVHYIPEPGKWKRDPVTGEVWPVQNVPIPLKYPKEINTGIWGGEAVVLGYKKSREKFIRQKSTRWFLPTLYRSAVHSEILDKRLSVIVTKRTISLIVDHKGFDNYLLETSSSDLSSLLALKLKKKMLLALFDKSLYPDDPIKREKIYNKYKHHLDKYKREDLEWYALSITEAVNKLEEMEESVRPQPLKHQFRAELIEELKVIAENQELDEIVKTDTEKSSQTWLTRINPFARKS</sequence>